<evidence type="ECO:0000313" key="3">
    <source>
        <dbReference type="Proteomes" id="UP000242656"/>
    </source>
</evidence>
<keyword evidence="1" id="KW-1133">Transmembrane helix</keyword>
<gene>
    <name evidence="2" type="ORF">COI93_02360</name>
</gene>
<feature type="transmembrane region" description="Helical" evidence="1">
    <location>
        <begin position="39"/>
        <end position="59"/>
    </location>
</feature>
<organism evidence="2 3">
    <name type="scientific">Bacillus cereus</name>
    <dbReference type="NCBI Taxonomy" id="1396"/>
    <lineage>
        <taxon>Bacteria</taxon>
        <taxon>Bacillati</taxon>
        <taxon>Bacillota</taxon>
        <taxon>Bacilli</taxon>
        <taxon>Bacillales</taxon>
        <taxon>Bacillaceae</taxon>
        <taxon>Bacillus</taxon>
        <taxon>Bacillus cereus group</taxon>
    </lineage>
</organism>
<protein>
    <submittedName>
        <fullName evidence="2">ABC transporter ATP-binding protein</fullName>
    </submittedName>
</protein>
<keyword evidence="2" id="KW-0547">Nucleotide-binding</keyword>
<name>A0A2B0MYA5_BACCE</name>
<dbReference type="GO" id="GO:0005524">
    <property type="term" value="F:ATP binding"/>
    <property type="evidence" value="ECO:0007669"/>
    <property type="project" value="UniProtKB-KW"/>
</dbReference>
<accession>A0A2B0MYA5</accession>
<keyword evidence="1" id="KW-0472">Membrane</keyword>
<keyword evidence="2" id="KW-0067">ATP-binding</keyword>
<keyword evidence="1" id="KW-0812">Transmembrane</keyword>
<reference evidence="2 3" key="1">
    <citation type="submission" date="2017-09" db="EMBL/GenBank/DDBJ databases">
        <title>Large-scale bioinformatics analysis of Bacillus genomes uncovers conserved roles of natural products in bacterial physiology.</title>
        <authorList>
            <consortium name="Agbiome Team Llc"/>
            <person name="Bleich R.M."/>
            <person name="Grubbs K.J."/>
            <person name="Santa Maria K.C."/>
            <person name="Allen S.E."/>
            <person name="Farag S."/>
            <person name="Shank E.A."/>
            <person name="Bowers A."/>
        </authorList>
    </citation>
    <scope>NUCLEOTIDE SEQUENCE [LARGE SCALE GENOMIC DNA]</scope>
    <source>
        <strain evidence="2 3">AFS083043</strain>
    </source>
</reference>
<evidence type="ECO:0000256" key="1">
    <source>
        <dbReference type="SAM" id="Phobius"/>
    </source>
</evidence>
<dbReference type="Proteomes" id="UP000242656">
    <property type="component" value="Unassembled WGS sequence"/>
</dbReference>
<dbReference type="AlphaFoldDB" id="A0A2B0MYA5"/>
<dbReference type="EMBL" id="NUWN01000008">
    <property type="protein sequence ID" value="PFK47133.1"/>
    <property type="molecule type" value="Genomic_DNA"/>
</dbReference>
<sequence length="266" mass="30312">MELFDYYKRKGRFKLLIGTVIFLYVLWCVYGTWGMVNWGQVIFIMIVSSVFLGIGFWQLRKGNTIEKNSVKSNVTFWDVDTFVVLKLPKRNAQFGLYHPDGGYIAGTKIVSSNILFSVIPFLGNRDVYGLETSSGEILAYFHTEADGYDWVIYDSNYNQIGMFKEKMIQGFGAIRGSLMTDKETKLSDVEVEFDFIQSTLRAIDGRTLAIGKQGYMPIEWSERFMGLNVPTITFGSNASNNEKMLGIALFLYSLRAIEIRKDRASV</sequence>
<dbReference type="RefSeq" id="WP_098489494.1">
    <property type="nucleotide sequence ID" value="NZ_NUWN01000008.1"/>
</dbReference>
<proteinExistence type="predicted"/>
<comment type="caution">
    <text evidence="2">The sequence shown here is derived from an EMBL/GenBank/DDBJ whole genome shotgun (WGS) entry which is preliminary data.</text>
</comment>
<feature type="transmembrane region" description="Helical" evidence="1">
    <location>
        <begin position="12"/>
        <end position="33"/>
    </location>
</feature>
<evidence type="ECO:0000313" key="2">
    <source>
        <dbReference type="EMBL" id="PFK47133.1"/>
    </source>
</evidence>